<dbReference type="EMBL" id="VFOW01000001">
    <property type="protein sequence ID" value="TQL77891.1"/>
    <property type="molecule type" value="Genomic_DNA"/>
</dbReference>
<dbReference type="AlphaFoldDB" id="A0A543AZ83"/>
<accession>A0A543AZ83</accession>
<dbReference type="RefSeq" id="WP_170183332.1">
    <property type="nucleotide sequence ID" value="NZ_JBHTGS010000001.1"/>
</dbReference>
<keyword evidence="4" id="KW-1185">Reference proteome</keyword>
<dbReference type="Gene3D" id="3.40.50.720">
    <property type="entry name" value="NAD(P)-binding Rossmann-like Domain"/>
    <property type="match status" value="1"/>
</dbReference>
<dbReference type="SUPFAM" id="SSF51735">
    <property type="entry name" value="NAD(P)-binding Rossmann-fold domains"/>
    <property type="match status" value="1"/>
</dbReference>
<evidence type="ECO:0000259" key="1">
    <source>
        <dbReference type="Pfam" id="PF01408"/>
    </source>
</evidence>
<evidence type="ECO:0000313" key="3">
    <source>
        <dbReference type="EMBL" id="TQL77891.1"/>
    </source>
</evidence>
<dbReference type="InterPro" id="IPR055170">
    <property type="entry name" value="GFO_IDH_MocA-like_dom"/>
</dbReference>
<dbReference type="InterPro" id="IPR000683">
    <property type="entry name" value="Gfo/Idh/MocA-like_OxRdtase_N"/>
</dbReference>
<sequence length="340" mass="36301">MSPTPPPPVDVALIGCGRIVETGHLPVYLADPGIRVVAVCDPSKRRRDVLADRLGVPDRRRFVEPTELGAPEVTATVAVVASPTATHRTAIEAALAAGLHVVSEKPVTPDSATARELVDHAASLGRRITVLHNYLTTTGWRAVYDTVTSGILGTARVFRIRLADPGPLPGFHPTHGDWRTDRALAGGGCLLDQGYHYIYLSEALLGPISRVAGAKLGNTTGWTVEDRADVVLEHVGGGCTELSLDWSVSDREPPLHELTCERGTVELDEDAETVTVRVADEPTTVVDASFDPDGYRLALPAAIRAVSDGTGDLWRPGLRVVRILDDCYRAAGWGDPAPIS</sequence>
<organism evidence="3 4">
    <name type="scientific">Stackebrandtia endophytica</name>
    <dbReference type="NCBI Taxonomy" id="1496996"/>
    <lineage>
        <taxon>Bacteria</taxon>
        <taxon>Bacillati</taxon>
        <taxon>Actinomycetota</taxon>
        <taxon>Actinomycetes</taxon>
        <taxon>Glycomycetales</taxon>
        <taxon>Glycomycetaceae</taxon>
        <taxon>Stackebrandtia</taxon>
    </lineage>
</organism>
<dbReference type="Gene3D" id="3.30.360.10">
    <property type="entry name" value="Dihydrodipicolinate Reductase, domain 2"/>
    <property type="match status" value="1"/>
</dbReference>
<gene>
    <name evidence="3" type="ORF">FB566_3465</name>
</gene>
<evidence type="ECO:0000259" key="2">
    <source>
        <dbReference type="Pfam" id="PF22725"/>
    </source>
</evidence>
<dbReference type="InterPro" id="IPR036291">
    <property type="entry name" value="NAD(P)-bd_dom_sf"/>
</dbReference>
<dbReference type="InterPro" id="IPR051317">
    <property type="entry name" value="Gfo/Idh/MocA_oxidoreduct"/>
</dbReference>
<evidence type="ECO:0000313" key="4">
    <source>
        <dbReference type="Proteomes" id="UP000317043"/>
    </source>
</evidence>
<dbReference type="Proteomes" id="UP000317043">
    <property type="component" value="Unassembled WGS sequence"/>
</dbReference>
<comment type="caution">
    <text evidence="3">The sequence shown here is derived from an EMBL/GenBank/DDBJ whole genome shotgun (WGS) entry which is preliminary data.</text>
</comment>
<dbReference type="Pfam" id="PF01408">
    <property type="entry name" value="GFO_IDH_MocA"/>
    <property type="match status" value="1"/>
</dbReference>
<feature type="domain" description="GFO/IDH/MocA-like oxidoreductase" evidence="2">
    <location>
        <begin position="140"/>
        <end position="266"/>
    </location>
</feature>
<dbReference type="GO" id="GO:0000166">
    <property type="term" value="F:nucleotide binding"/>
    <property type="evidence" value="ECO:0007669"/>
    <property type="project" value="InterPro"/>
</dbReference>
<dbReference type="PANTHER" id="PTHR43708">
    <property type="entry name" value="CONSERVED EXPRESSED OXIDOREDUCTASE (EUROFUNG)"/>
    <property type="match status" value="1"/>
</dbReference>
<reference evidence="3 4" key="1">
    <citation type="submission" date="2019-06" db="EMBL/GenBank/DDBJ databases">
        <title>Sequencing the genomes of 1000 actinobacteria strains.</title>
        <authorList>
            <person name="Klenk H.-P."/>
        </authorList>
    </citation>
    <scope>NUCLEOTIDE SEQUENCE [LARGE SCALE GENOMIC DNA]</scope>
    <source>
        <strain evidence="3 4">DSM 45928</strain>
    </source>
</reference>
<dbReference type="Pfam" id="PF22725">
    <property type="entry name" value="GFO_IDH_MocA_C3"/>
    <property type="match status" value="1"/>
</dbReference>
<proteinExistence type="predicted"/>
<dbReference type="PANTHER" id="PTHR43708:SF8">
    <property type="entry name" value="OXIDOREDUCTASE"/>
    <property type="match status" value="1"/>
</dbReference>
<dbReference type="SUPFAM" id="SSF55347">
    <property type="entry name" value="Glyceraldehyde-3-phosphate dehydrogenase-like, C-terminal domain"/>
    <property type="match status" value="1"/>
</dbReference>
<protein>
    <submittedName>
        <fullName evidence="3">Putative dehydrogenase</fullName>
    </submittedName>
</protein>
<name>A0A543AZ83_9ACTN</name>
<feature type="domain" description="Gfo/Idh/MocA-like oxidoreductase N-terminal" evidence="1">
    <location>
        <begin position="10"/>
        <end position="131"/>
    </location>
</feature>
<dbReference type="InParanoid" id="A0A543AZ83"/>